<dbReference type="InterPro" id="IPR052828">
    <property type="entry name" value="NELF-A_domain"/>
</dbReference>
<dbReference type="Proteomes" id="UP000295604">
    <property type="component" value="Unassembled WGS sequence"/>
</dbReference>
<evidence type="ECO:0000256" key="5">
    <source>
        <dbReference type="SAM" id="MobiDB-lite"/>
    </source>
</evidence>
<feature type="zinc finger region" description="C3H1-type" evidence="4">
    <location>
        <begin position="1386"/>
        <end position="1412"/>
    </location>
</feature>
<dbReference type="PROSITE" id="PS50103">
    <property type="entry name" value="ZF_C3H1"/>
    <property type="match status" value="1"/>
</dbReference>
<organism evidence="7 8">
    <name type="scientific">Colletotrichum sidae</name>
    <dbReference type="NCBI Taxonomy" id="1347389"/>
    <lineage>
        <taxon>Eukaryota</taxon>
        <taxon>Fungi</taxon>
        <taxon>Dikarya</taxon>
        <taxon>Ascomycota</taxon>
        <taxon>Pezizomycotina</taxon>
        <taxon>Sordariomycetes</taxon>
        <taxon>Hypocreomycetidae</taxon>
        <taxon>Glomerellales</taxon>
        <taxon>Glomerellaceae</taxon>
        <taxon>Colletotrichum</taxon>
        <taxon>Colletotrichum orbiculare species complex</taxon>
    </lineage>
</organism>
<feature type="compositionally biased region" description="Low complexity" evidence="5">
    <location>
        <begin position="1289"/>
        <end position="1305"/>
    </location>
</feature>
<feature type="compositionally biased region" description="Basic and acidic residues" evidence="5">
    <location>
        <begin position="867"/>
        <end position="884"/>
    </location>
</feature>
<feature type="region of interest" description="Disordered" evidence="5">
    <location>
        <begin position="172"/>
        <end position="302"/>
    </location>
</feature>
<dbReference type="PANTHER" id="PTHR13328:SF4">
    <property type="entry name" value="NEGATIVE ELONGATION FACTOR A"/>
    <property type="match status" value="1"/>
</dbReference>
<evidence type="ECO:0000256" key="2">
    <source>
        <dbReference type="ARBA" id="ARBA00022771"/>
    </source>
</evidence>
<dbReference type="InterPro" id="IPR041367">
    <property type="entry name" value="Znf-CCCH_4"/>
</dbReference>
<feature type="compositionally biased region" description="Basic and acidic residues" evidence="5">
    <location>
        <begin position="1324"/>
        <end position="1358"/>
    </location>
</feature>
<dbReference type="Gene3D" id="4.10.1000.10">
    <property type="entry name" value="Zinc finger, CCCH-type"/>
    <property type="match status" value="1"/>
</dbReference>
<keyword evidence="1 4" id="KW-0479">Metal-binding</keyword>
<feature type="compositionally biased region" description="Low complexity" evidence="5">
    <location>
        <begin position="64"/>
        <end position="74"/>
    </location>
</feature>
<feature type="compositionally biased region" description="Basic and acidic residues" evidence="5">
    <location>
        <begin position="823"/>
        <end position="836"/>
    </location>
</feature>
<evidence type="ECO:0000259" key="6">
    <source>
        <dbReference type="PROSITE" id="PS50103"/>
    </source>
</evidence>
<feature type="region of interest" description="Disordered" evidence="5">
    <location>
        <begin position="961"/>
        <end position="984"/>
    </location>
</feature>
<feature type="compositionally biased region" description="Low complexity" evidence="5">
    <location>
        <begin position="1256"/>
        <end position="1265"/>
    </location>
</feature>
<keyword evidence="2 4" id="KW-0863">Zinc-finger</keyword>
<feature type="compositionally biased region" description="Basic and acidic residues" evidence="5">
    <location>
        <begin position="459"/>
        <end position="478"/>
    </location>
</feature>
<feature type="compositionally biased region" description="Low complexity" evidence="5">
    <location>
        <begin position="222"/>
        <end position="264"/>
    </location>
</feature>
<evidence type="ECO:0000313" key="7">
    <source>
        <dbReference type="EMBL" id="TEA20511.1"/>
    </source>
</evidence>
<feature type="compositionally biased region" description="Basic and acidic residues" evidence="5">
    <location>
        <begin position="1166"/>
        <end position="1179"/>
    </location>
</feature>
<comment type="caution">
    <text evidence="7">The sequence shown here is derived from an EMBL/GenBank/DDBJ whole genome shotgun (WGS) entry which is preliminary data.</text>
</comment>
<gene>
    <name evidence="7" type="ORF">C8034_v001730</name>
</gene>
<evidence type="ECO:0000256" key="1">
    <source>
        <dbReference type="ARBA" id="ARBA00022723"/>
    </source>
</evidence>
<feature type="domain" description="C3H1-type" evidence="6">
    <location>
        <begin position="1386"/>
        <end position="1412"/>
    </location>
</feature>
<keyword evidence="8" id="KW-1185">Reference proteome</keyword>
<dbReference type="GO" id="GO:0008270">
    <property type="term" value="F:zinc ion binding"/>
    <property type="evidence" value="ECO:0007669"/>
    <property type="project" value="UniProtKB-KW"/>
</dbReference>
<feature type="region of interest" description="Disordered" evidence="5">
    <location>
        <begin position="1166"/>
        <end position="1188"/>
    </location>
</feature>
<feature type="compositionally biased region" description="Low complexity" evidence="5">
    <location>
        <begin position="114"/>
        <end position="133"/>
    </location>
</feature>
<feature type="region of interest" description="Disordered" evidence="5">
    <location>
        <begin position="15"/>
        <end position="146"/>
    </location>
</feature>
<feature type="compositionally biased region" description="Polar residues" evidence="5">
    <location>
        <begin position="809"/>
        <end position="822"/>
    </location>
</feature>
<feature type="region of interest" description="Disordered" evidence="5">
    <location>
        <begin position="654"/>
        <end position="842"/>
    </location>
</feature>
<name>A0A4R8TPL8_9PEZI</name>
<feature type="compositionally biased region" description="Acidic residues" evidence="5">
    <location>
        <begin position="895"/>
        <end position="904"/>
    </location>
</feature>
<evidence type="ECO:0000313" key="8">
    <source>
        <dbReference type="Proteomes" id="UP000295604"/>
    </source>
</evidence>
<evidence type="ECO:0000256" key="3">
    <source>
        <dbReference type="ARBA" id="ARBA00022833"/>
    </source>
</evidence>
<feature type="compositionally biased region" description="Polar residues" evidence="5">
    <location>
        <begin position="15"/>
        <end position="30"/>
    </location>
</feature>
<reference evidence="7 8" key="1">
    <citation type="submission" date="2018-11" db="EMBL/GenBank/DDBJ databases">
        <title>Genome sequence and assembly of Colletotrichum sidae.</title>
        <authorList>
            <person name="Gan P."/>
            <person name="Shirasu K."/>
        </authorList>
    </citation>
    <scope>NUCLEOTIDE SEQUENCE [LARGE SCALE GENOMIC DNA]</scope>
    <source>
        <strain evidence="7 8">CBS 518.97</strain>
    </source>
</reference>
<dbReference type="EMBL" id="QAPF01000031">
    <property type="protein sequence ID" value="TEA20511.1"/>
    <property type="molecule type" value="Genomic_DNA"/>
</dbReference>
<feature type="region of interest" description="Disordered" evidence="5">
    <location>
        <begin position="1256"/>
        <end position="1277"/>
    </location>
</feature>
<feature type="compositionally biased region" description="Pro residues" evidence="5">
    <location>
        <begin position="1222"/>
        <end position="1241"/>
    </location>
</feature>
<dbReference type="PANTHER" id="PTHR13328">
    <property type="entry name" value="NEGATIVE ELONGATION FACTOR A NELF-A"/>
    <property type="match status" value="1"/>
</dbReference>
<evidence type="ECO:0000256" key="4">
    <source>
        <dbReference type="PROSITE-ProRule" id="PRU00723"/>
    </source>
</evidence>
<proteinExistence type="predicted"/>
<feature type="compositionally biased region" description="Polar residues" evidence="5">
    <location>
        <begin position="37"/>
        <end position="58"/>
    </location>
</feature>
<feature type="region of interest" description="Disordered" evidence="5">
    <location>
        <begin position="867"/>
        <end position="907"/>
    </location>
</feature>
<dbReference type="InterPro" id="IPR000571">
    <property type="entry name" value="Znf_CCCH"/>
</dbReference>
<dbReference type="InterPro" id="IPR036855">
    <property type="entry name" value="Znf_CCCH_sf"/>
</dbReference>
<dbReference type="SMART" id="SM00356">
    <property type="entry name" value="ZnF_C3H1"/>
    <property type="match status" value="1"/>
</dbReference>
<sequence length="1412" mass="156742">MTGLDFAQDMYAQQGKSDFNGNIDNINHNPQADFPRQQYQFHDQPSGLYNGNVPQYNEPQLLPQHIHQSSAQHQQRFDSVPQSYSPAPQGYVQSPQQHQTRPERVFSQSPHPYQAQQAQQVQQAGQHQQNSQQFSDPTPPFQPNQAPVYQQHKLMPQQVPQQVPYAQPAFQTARQNQGVEQPRPAQPQPQSVPQVKPMPAQVRTNQQPQPQSEQPQQPPQQQPQQQPQQHLQQHLQQHQHLPQYTQVQPPQLQAHAAAPSSQASTPTIDNEPAPTKKRKRVIKKEQEPEQADSPIDSTLRRVESVENLPLPTSTEEEIAVTTQFRKRNAAAKKQFPSIPGASYLVSLGTVKVPAPKSYDRLAPVVALPSISGKKILPELSHDLPCEIQGRFTDKYRPSAHFSGRLQDRELEAKPYIDQYQREMRLLGARRPKYTDYPFTLQEQFKADEAAKSKAQRRAKKEEEEERKKPIRSETRPSDPVEGAVWDILGIVYIDPSATRTSNLIANAVQGLGDYLTKLRTEITRTKQEIDQAEKDRKPASVIAEWTRKQELKRETFARVCEAATKFGDEAVLENLGSHQKAILCLVNMLIGCIKTGDLSGSFPKAILRFMSNISIVKKVSEAVNFENVRKRLADKGDDEVKDLIRTVASRIKKESDSGNGVDMKKTPSATGVAKAAKPVKPVDGSPAKRPREDDSDARTHKKVAIETANNKLVAKPGSGSLQSKLGASKPRLAPSATLAGKIRPPKPVVKEAAKPTVPKPEASSSSTPMDVDKKLLTAASKPEQKVPAAKPAVASGSSLSSIASLLDSINTPKSDGQTTQAKDSNRDALETPEAKAKRLRKEARRKLRVTWKPESDLVQVRIFHKEAAEDEDNMTRDAADDRSEGMMLKQRGNYNEEDDDDDDLPEKPWVAPILADLSRIAKDYRTKSFVTRGGSRTFNTDEQKAMEEREKKELMVIYTDASDIPPTPKSPALEPTVPESDGKIAKLPQGDAKFEEIHKRWKDAQQFGWEAAAYYAGKRLDARDDPAAKLNSLLGNLNPVAPAVTPEPYNMTPPGEPPAQPIVPVAAEMQAVPVIPFDDEVYRILTSDKTKNLNGANPAALPTTHRRHDYPDPVVQAAADKVEDVAEQLKGLPYPASNPPAWLLNDAERVREWWAGYQKDSVARAKKDAEDRARAEAEASKQQAAPKAQDNQDAWAAYYQQQQYAQYVALVQQMQGGQAPQPAQPAPAPAPAPAPIPPAPTPSVDNAQLQALLAQMASQQQAGPGAPQGGGFGLNPQDAGYQQLLMLAQMQQQQQQHQQPQQQAPVPESPTEHKTENKPNYGRKLIDYSDRDSRDDFEQPHRGRDRDRERERDRDGGRGGKQGKNRKGNAPGGATLPPHRPVNRALIGTKPCSFWQQGKCARGDKCTFRHDN</sequence>
<feature type="compositionally biased region" description="Basic and acidic residues" evidence="5">
    <location>
        <begin position="689"/>
        <end position="698"/>
    </location>
</feature>
<accession>A0A4R8TPL8</accession>
<feature type="region of interest" description="Disordered" evidence="5">
    <location>
        <begin position="1218"/>
        <end position="1244"/>
    </location>
</feature>
<feature type="compositionally biased region" description="Low complexity" evidence="5">
    <location>
        <begin position="792"/>
        <end position="808"/>
    </location>
</feature>
<protein>
    <recommendedName>
        <fullName evidence="6">C3H1-type domain-containing protein</fullName>
    </recommendedName>
</protein>
<keyword evidence="3 4" id="KW-0862">Zinc</keyword>
<feature type="region of interest" description="Disordered" evidence="5">
    <location>
        <begin position="447"/>
        <end position="479"/>
    </location>
</feature>
<dbReference type="SUPFAM" id="SSF90229">
    <property type="entry name" value="CCCH zinc finger"/>
    <property type="match status" value="1"/>
</dbReference>
<feature type="compositionally biased region" description="Low complexity" evidence="5">
    <location>
        <begin position="206"/>
        <end position="215"/>
    </location>
</feature>
<feature type="compositionally biased region" description="Polar residues" evidence="5">
    <location>
        <begin position="80"/>
        <end position="99"/>
    </location>
</feature>
<feature type="region of interest" description="Disordered" evidence="5">
    <location>
        <begin position="1289"/>
        <end position="1385"/>
    </location>
</feature>
<feature type="compositionally biased region" description="Low complexity" evidence="5">
    <location>
        <begin position="179"/>
        <end position="199"/>
    </location>
</feature>
<dbReference type="Pfam" id="PF18044">
    <property type="entry name" value="zf-CCCH_4"/>
    <property type="match status" value="1"/>
</dbReference>